<protein>
    <recommendedName>
        <fullName evidence="4">Thioesterase domain-containing protein</fullName>
    </recommendedName>
</protein>
<keyword evidence="3" id="KW-1185">Reference proteome</keyword>
<evidence type="ECO:0000313" key="3">
    <source>
        <dbReference type="Proteomes" id="UP001465976"/>
    </source>
</evidence>
<comment type="caution">
    <text evidence="2">The sequence shown here is derived from an EMBL/GenBank/DDBJ whole genome shotgun (WGS) entry which is preliminary data.</text>
</comment>
<proteinExistence type="predicted"/>
<name>A0ABR3G1H0_9AGAR</name>
<dbReference type="InterPro" id="IPR029069">
    <property type="entry name" value="HotDog_dom_sf"/>
</dbReference>
<sequence length="136" mass="14807">MAARSIASASAYSVYPPASSSRARQDTPVRPPTSKVWVDPASLPDSGDVSTIHGNAPDYVKQLNNNTYYSYGVGDEHCFGYQVGKDVKFVDINIDRKLERQGRMEATTVAEVTVNKYMLNGAGMLHGGCIAYLIDK</sequence>
<dbReference type="EMBL" id="JBAHYK010000006">
    <property type="protein sequence ID" value="KAL0581653.1"/>
    <property type="molecule type" value="Genomic_DNA"/>
</dbReference>
<evidence type="ECO:0000313" key="2">
    <source>
        <dbReference type="EMBL" id="KAL0581653.1"/>
    </source>
</evidence>
<feature type="compositionally biased region" description="Low complexity" evidence="1">
    <location>
        <begin position="1"/>
        <end position="22"/>
    </location>
</feature>
<dbReference type="Gene3D" id="3.10.129.10">
    <property type="entry name" value="Hotdog Thioesterase"/>
    <property type="match status" value="1"/>
</dbReference>
<dbReference type="Proteomes" id="UP001465976">
    <property type="component" value="Unassembled WGS sequence"/>
</dbReference>
<dbReference type="SUPFAM" id="SSF54637">
    <property type="entry name" value="Thioesterase/thiol ester dehydrase-isomerase"/>
    <property type="match status" value="1"/>
</dbReference>
<feature type="region of interest" description="Disordered" evidence="1">
    <location>
        <begin position="1"/>
        <end position="42"/>
    </location>
</feature>
<evidence type="ECO:0000256" key="1">
    <source>
        <dbReference type="SAM" id="MobiDB-lite"/>
    </source>
</evidence>
<gene>
    <name evidence="2" type="ORF">V5O48_000354</name>
</gene>
<evidence type="ECO:0008006" key="4">
    <source>
        <dbReference type="Google" id="ProtNLM"/>
    </source>
</evidence>
<accession>A0ABR3G1H0</accession>
<reference evidence="2 3" key="1">
    <citation type="submission" date="2024-02" db="EMBL/GenBank/DDBJ databases">
        <title>A draft genome for the cacao thread blight pathogen Marasmius crinis-equi.</title>
        <authorList>
            <person name="Cohen S.P."/>
            <person name="Baruah I.K."/>
            <person name="Amoako-Attah I."/>
            <person name="Bukari Y."/>
            <person name="Meinhardt L.W."/>
            <person name="Bailey B.A."/>
        </authorList>
    </citation>
    <scope>NUCLEOTIDE SEQUENCE [LARGE SCALE GENOMIC DNA]</scope>
    <source>
        <strain evidence="2 3">GH-76</strain>
    </source>
</reference>
<organism evidence="2 3">
    <name type="scientific">Marasmius crinis-equi</name>
    <dbReference type="NCBI Taxonomy" id="585013"/>
    <lineage>
        <taxon>Eukaryota</taxon>
        <taxon>Fungi</taxon>
        <taxon>Dikarya</taxon>
        <taxon>Basidiomycota</taxon>
        <taxon>Agaricomycotina</taxon>
        <taxon>Agaricomycetes</taxon>
        <taxon>Agaricomycetidae</taxon>
        <taxon>Agaricales</taxon>
        <taxon>Marasmiineae</taxon>
        <taxon>Marasmiaceae</taxon>
        <taxon>Marasmius</taxon>
    </lineage>
</organism>